<dbReference type="GO" id="GO:0016020">
    <property type="term" value="C:membrane"/>
    <property type="evidence" value="ECO:0007669"/>
    <property type="project" value="GOC"/>
</dbReference>
<evidence type="ECO:0000256" key="6">
    <source>
        <dbReference type="HAMAP-Rule" id="MF_00387"/>
    </source>
</evidence>
<evidence type="ECO:0000256" key="5">
    <source>
        <dbReference type="ARBA" id="ARBA00023315"/>
    </source>
</evidence>
<comment type="subunit">
    <text evidence="6">Homotrimer.</text>
</comment>
<evidence type="ECO:0000313" key="8">
    <source>
        <dbReference type="EMBL" id="RKT46881.1"/>
    </source>
</evidence>
<name>A0A495VBV1_9GAMM</name>
<proteinExistence type="inferred from homology"/>
<dbReference type="Gene3D" id="1.20.1180.10">
    <property type="entry name" value="Udp N-acetylglucosamine O-acyltransferase, C-terminal domain"/>
    <property type="match status" value="1"/>
</dbReference>
<dbReference type="Proteomes" id="UP000274556">
    <property type="component" value="Unassembled WGS sequence"/>
</dbReference>
<evidence type="ECO:0000256" key="3">
    <source>
        <dbReference type="ARBA" id="ARBA00022679"/>
    </source>
</evidence>
<organism evidence="8 9">
    <name type="scientific">Thiocapsa rosea</name>
    <dbReference type="NCBI Taxonomy" id="69360"/>
    <lineage>
        <taxon>Bacteria</taxon>
        <taxon>Pseudomonadati</taxon>
        <taxon>Pseudomonadota</taxon>
        <taxon>Gammaproteobacteria</taxon>
        <taxon>Chromatiales</taxon>
        <taxon>Chromatiaceae</taxon>
        <taxon>Thiocapsa</taxon>
    </lineage>
</organism>
<evidence type="ECO:0000313" key="9">
    <source>
        <dbReference type="Proteomes" id="UP000274556"/>
    </source>
</evidence>
<dbReference type="InterPro" id="IPR029098">
    <property type="entry name" value="Acetyltransf_C"/>
</dbReference>
<dbReference type="InterPro" id="IPR010137">
    <property type="entry name" value="Lipid_A_LpxA"/>
</dbReference>
<dbReference type="HAMAP" id="MF_00387">
    <property type="entry name" value="LpxA"/>
    <property type="match status" value="1"/>
</dbReference>
<dbReference type="InterPro" id="IPR037157">
    <property type="entry name" value="Acetyltransf_C_sf"/>
</dbReference>
<gene>
    <name evidence="6" type="primary">lpxA</name>
    <name evidence="8" type="ORF">BDD21_4422</name>
</gene>
<keyword evidence="5 6" id="KW-0012">Acyltransferase</keyword>
<comment type="catalytic activity">
    <reaction evidence="6">
        <text>a (3R)-hydroxyacyl-[ACP] + UDP-N-acetyl-alpha-D-glucosamine = a UDP-3-O-[(3R)-3-hydroxyacyl]-N-acetyl-alpha-D-glucosamine + holo-[ACP]</text>
        <dbReference type="Rhea" id="RHEA:67812"/>
        <dbReference type="Rhea" id="RHEA-COMP:9685"/>
        <dbReference type="Rhea" id="RHEA-COMP:9945"/>
        <dbReference type="ChEBI" id="CHEBI:57705"/>
        <dbReference type="ChEBI" id="CHEBI:64479"/>
        <dbReference type="ChEBI" id="CHEBI:78827"/>
        <dbReference type="ChEBI" id="CHEBI:173225"/>
        <dbReference type="EC" id="2.3.1.129"/>
    </reaction>
</comment>
<dbReference type="EC" id="2.3.1.129" evidence="6"/>
<dbReference type="Pfam" id="PF13720">
    <property type="entry name" value="Acetyltransf_11"/>
    <property type="match status" value="1"/>
</dbReference>
<evidence type="ECO:0000256" key="2">
    <source>
        <dbReference type="ARBA" id="ARBA00022556"/>
    </source>
</evidence>
<dbReference type="Gene3D" id="2.160.10.10">
    <property type="entry name" value="Hexapeptide repeat proteins"/>
    <property type="match status" value="1"/>
</dbReference>
<comment type="similarity">
    <text evidence="6">Belongs to the transferase hexapeptide repeat family. LpxA subfamily.</text>
</comment>
<keyword evidence="3 6" id="KW-0808">Transferase</keyword>
<dbReference type="PANTHER" id="PTHR43480">
    <property type="entry name" value="ACYL-[ACYL-CARRIER-PROTEIN]--UDP-N-ACETYLGLUCOSAMINE O-ACYLTRANSFERASE"/>
    <property type="match status" value="1"/>
</dbReference>
<evidence type="ECO:0000259" key="7">
    <source>
        <dbReference type="Pfam" id="PF13720"/>
    </source>
</evidence>
<comment type="subcellular location">
    <subcellularLocation>
        <location evidence="6">Cytoplasm</location>
    </subcellularLocation>
</comment>
<dbReference type="AlphaFoldDB" id="A0A495VBV1"/>
<dbReference type="SUPFAM" id="SSF51161">
    <property type="entry name" value="Trimeric LpxA-like enzymes"/>
    <property type="match status" value="1"/>
</dbReference>
<dbReference type="InterPro" id="IPR011004">
    <property type="entry name" value="Trimer_LpxA-like_sf"/>
</dbReference>
<keyword evidence="9" id="KW-1185">Reference proteome</keyword>
<comment type="pathway">
    <text evidence="6">Glycolipid biosynthesis; lipid IV(A) biosynthesis; lipid IV(A) from (3R)-3-hydroxytetradecanoyl-[acyl-carrier-protein] and UDP-N-acetyl-alpha-D-glucosamine: step 1/6.</text>
</comment>
<dbReference type="NCBIfam" id="TIGR01852">
    <property type="entry name" value="lipid_A_lpxA"/>
    <property type="match status" value="1"/>
</dbReference>
<dbReference type="Pfam" id="PF00132">
    <property type="entry name" value="Hexapep"/>
    <property type="match status" value="2"/>
</dbReference>
<keyword evidence="1 6" id="KW-0444">Lipid biosynthesis</keyword>
<keyword evidence="4 6" id="KW-0443">Lipid metabolism</keyword>
<dbReference type="InterPro" id="IPR001451">
    <property type="entry name" value="Hexapep"/>
</dbReference>
<dbReference type="PIRSF" id="PIRSF000456">
    <property type="entry name" value="UDP-GlcNAc_acltr"/>
    <property type="match status" value="1"/>
</dbReference>
<comment type="function">
    <text evidence="6">Involved in the biosynthesis of lipid A, a phosphorylated glycolipid that anchors the lipopolysaccharide to the outer membrane of the cell.</text>
</comment>
<feature type="domain" description="UDP N-acetylglucosamine O-acyltransferase C-terminal" evidence="7">
    <location>
        <begin position="182"/>
        <end position="263"/>
    </location>
</feature>
<comment type="caution">
    <text evidence="8">The sequence shown here is derived from an EMBL/GenBank/DDBJ whole genome shotgun (WGS) entry which is preliminary data.</text>
</comment>
<dbReference type="PANTHER" id="PTHR43480:SF1">
    <property type="entry name" value="ACYL-[ACYL-CARRIER-PROTEIN]--UDP-N-ACETYLGLUCOSAMINE O-ACYLTRANSFERASE, MITOCHONDRIAL-RELATED"/>
    <property type="match status" value="1"/>
</dbReference>
<dbReference type="NCBIfam" id="NF003657">
    <property type="entry name" value="PRK05289.1"/>
    <property type="match status" value="1"/>
</dbReference>
<dbReference type="CDD" id="cd03351">
    <property type="entry name" value="LbH_UDP-GlcNAc_AT"/>
    <property type="match status" value="1"/>
</dbReference>
<dbReference type="GO" id="GO:0005737">
    <property type="term" value="C:cytoplasm"/>
    <property type="evidence" value="ECO:0007669"/>
    <property type="project" value="UniProtKB-SubCell"/>
</dbReference>
<dbReference type="GO" id="GO:0008780">
    <property type="term" value="F:acyl-[acyl-carrier-protein]-UDP-N-acetylglucosamine O-acyltransferase activity"/>
    <property type="evidence" value="ECO:0007669"/>
    <property type="project" value="UniProtKB-UniRule"/>
</dbReference>
<accession>A0A495VBV1</accession>
<evidence type="ECO:0000256" key="1">
    <source>
        <dbReference type="ARBA" id="ARBA00022516"/>
    </source>
</evidence>
<dbReference type="UniPathway" id="UPA00359">
    <property type="reaction ID" value="UER00477"/>
</dbReference>
<reference evidence="8 9" key="1">
    <citation type="submission" date="2018-10" db="EMBL/GenBank/DDBJ databases">
        <title>Genomic Encyclopedia of Archaeal and Bacterial Type Strains, Phase II (KMG-II): from individual species to whole genera.</title>
        <authorList>
            <person name="Goeker M."/>
        </authorList>
    </citation>
    <scope>NUCLEOTIDE SEQUENCE [LARGE SCALE GENOMIC DNA]</scope>
    <source>
        <strain evidence="8 9">DSM 235</strain>
    </source>
</reference>
<dbReference type="GO" id="GO:0009245">
    <property type="term" value="P:lipid A biosynthetic process"/>
    <property type="evidence" value="ECO:0007669"/>
    <property type="project" value="UniProtKB-UniRule"/>
</dbReference>
<sequence length="264" mass="28577">MYGSRLYRLIHPTALVDPGAALDCDVEVGPFAVIGPDVEIGAGSRIGPHAVIKGPTRIGRDNRIFQFASVGEDPQDKKYGGETTRLEIGDRNQIREFTTLHRGTVQDQGVTRIGNDNLFMAYVHVAHDCRIGDNVIMANAASLGGHVEIQDWAILGGFTIVHQFCRIGAHGFCAMGSVLSKDVPPYVTVGGHPAEPRGINAEGLRRRGFSEVAIQAIKRAYRTLYLGNLKLAEAIAELNRMSAEIPEIGAMADFIGDSSRSIVR</sequence>
<keyword evidence="6" id="KW-0677">Repeat</keyword>
<keyword evidence="2 6" id="KW-0441">Lipid A biosynthesis</keyword>
<evidence type="ECO:0000256" key="4">
    <source>
        <dbReference type="ARBA" id="ARBA00023098"/>
    </source>
</evidence>
<dbReference type="EMBL" id="RBXL01000001">
    <property type="protein sequence ID" value="RKT46881.1"/>
    <property type="molecule type" value="Genomic_DNA"/>
</dbReference>
<protein>
    <recommendedName>
        <fullName evidence="6">Acyl-[acyl-carrier-protein]--UDP-N-acetylglucosamine O-acyltransferase</fullName>
        <shortName evidence="6">UDP-N-acetylglucosamine acyltransferase</shortName>
        <ecNumber evidence="6">2.3.1.129</ecNumber>
    </recommendedName>
</protein>
<keyword evidence="6" id="KW-0963">Cytoplasm</keyword>